<keyword evidence="7" id="KW-0812">Transmembrane</keyword>
<evidence type="ECO:0000256" key="1">
    <source>
        <dbReference type="ARBA" id="ARBA00002682"/>
    </source>
</evidence>
<name>A0A0F7ZU29_9HYPO</name>
<dbReference type="InterPro" id="IPR021771">
    <property type="entry name" value="Triacylglycerol_lipase_N"/>
</dbReference>
<keyword evidence="7" id="KW-0472">Membrane</keyword>
<dbReference type="PANTHER" id="PTHR14226:SF66">
    <property type="entry name" value="TRIACYLGLYCEROL LIPASE PTL2"/>
    <property type="match status" value="1"/>
</dbReference>
<dbReference type="InterPro" id="IPR050301">
    <property type="entry name" value="NTE"/>
</dbReference>
<keyword evidence="5 6" id="KW-0443">Lipid metabolism</keyword>
<evidence type="ECO:0000313" key="11">
    <source>
        <dbReference type="Proteomes" id="UP000054481"/>
    </source>
</evidence>
<dbReference type="GO" id="GO:0016020">
    <property type="term" value="C:membrane"/>
    <property type="evidence" value="ECO:0007669"/>
    <property type="project" value="UniProtKB-SubCell"/>
</dbReference>
<accession>A0A0F7ZU29</accession>
<feature type="region of interest" description="Disordered" evidence="8">
    <location>
        <begin position="102"/>
        <end position="148"/>
    </location>
</feature>
<reference evidence="10 11" key="1">
    <citation type="journal article" date="2014" name="Genome Biol. Evol.">
        <title>Comparative genomics and transcriptomics analyses reveal divergent lifestyle features of nematode endoparasitic fungus Hirsutella minnesotensis.</title>
        <authorList>
            <person name="Lai Y."/>
            <person name="Liu K."/>
            <person name="Zhang X."/>
            <person name="Zhang X."/>
            <person name="Li K."/>
            <person name="Wang N."/>
            <person name="Shu C."/>
            <person name="Wu Y."/>
            <person name="Wang C."/>
            <person name="Bushley K.E."/>
            <person name="Xiang M."/>
            <person name="Liu X."/>
        </authorList>
    </citation>
    <scope>NUCLEOTIDE SEQUENCE [LARGE SCALE GENOMIC DNA]</scope>
    <source>
        <strain evidence="10 11">3608</strain>
    </source>
</reference>
<comment type="subcellular location">
    <subcellularLocation>
        <location evidence="7">Membrane</location>
        <topology evidence="7">Single-pass membrane protein</topology>
    </subcellularLocation>
</comment>
<organism evidence="10 11">
    <name type="scientific">Hirsutella minnesotensis 3608</name>
    <dbReference type="NCBI Taxonomy" id="1043627"/>
    <lineage>
        <taxon>Eukaryota</taxon>
        <taxon>Fungi</taxon>
        <taxon>Dikarya</taxon>
        <taxon>Ascomycota</taxon>
        <taxon>Pezizomycotina</taxon>
        <taxon>Sordariomycetes</taxon>
        <taxon>Hypocreomycetidae</taxon>
        <taxon>Hypocreales</taxon>
        <taxon>Ophiocordycipitaceae</taxon>
        <taxon>Hirsutella</taxon>
    </lineage>
</organism>
<dbReference type="Gene3D" id="3.40.1090.10">
    <property type="entry name" value="Cytosolic phospholipase A2 catalytic domain"/>
    <property type="match status" value="2"/>
</dbReference>
<evidence type="ECO:0000313" key="10">
    <source>
        <dbReference type="EMBL" id="KJZ74143.1"/>
    </source>
</evidence>
<evidence type="ECO:0000256" key="3">
    <source>
        <dbReference type="ARBA" id="ARBA00022801"/>
    </source>
</evidence>
<feature type="region of interest" description="Disordered" evidence="8">
    <location>
        <begin position="718"/>
        <end position="790"/>
    </location>
</feature>
<dbReference type="OrthoDB" id="15478at2759"/>
<dbReference type="PROSITE" id="PS51635">
    <property type="entry name" value="PNPLA"/>
    <property type="match status" value="1"/>
</dbReference>
<dbReference type="EMBL" id="KQ030528">
    <property type="protein sequence ID" value="KJZ74143.1"/>
    <property type="molecule type" value="Genomic_DNA"/>
</dbReference>
<keyword evidence="7" id="KW-1133">Transmembrane helix</keyword>
<feature type="active site" description="Nucleophile" evidence="6">
    <location>
        <position position="388"/>
    </location>
</feature>
<evidence type="ECO:0000256" key="7">
    <source>
        <dbReference type="RuleBase" id="RU362055"/>
    </source>
</evidence>
<dbReference type="GO" id="GO:0006641">
    <property type="term" value="P:triglyceride metabolic process"/>
    <property type="evidence" value="ECO:0007669"/>
    <property type="project" value="UniProtKB-ARBA"/>
</dbReference>
<evidence type="ECO:0000256" key="5">
    <source>
        <dbReference type="ARBA" id="ARBA00023098"/>
    </source>
</evidence>
<keyword evidence="3 6" id="KW-0378">Hydrolase</keyword>
<dbReference type="CDD" id="cd07232">
    <property type="entry name" value="Pat_PLPL"/>
    <property type="match status" value="1"/>
</dbReference>
<feature type="active site" description="Proton acceptor" evidence="6">
    <location>
        <position position="533"/>
    </location>
</feature>
<feature type="short sequence motif" description="GXSXG" evidence="6">
    <location>
        <begin position="386"/>
        <end position="390"/>
    </location>
</feature>
<feature type="compositionally biased region" description="Polar residues" evidence="8">
    <location>
        <begin position="120"/>
        <end position="130"/>
    </location>
</feature>
<dbReference type="PANTHER" id="PTHR14226">
    <property type="entry name" value="NEUROPATHY TARGET ESTERASE/SWISS CHEESE D.MELANOGASTER"/>
    <property type="match status" value="1"/>
</dbReference>
<proteinExistence type="inferred from homology"/>
<comment type="function">
    <text evidence="1">Probable lipid hydrolase.</text>
</comment>
<feature type="region of interest" description="Disordered" evidence="8">
    <location>
        <begin position="40"/>
        <end position="68"/>
    </location>
</feature>
<dbReference type="SUPFAM" id="SSF52151">
    <property type="entry name" value="FabD/lysophospholipase-like"/>
    <property type="match status" value="1"/>
</dbReference>
<dbReference type="AlphaFoldDB" id="A0A0F7ZU29"/>
<dbReference type="Pfam" id="PF11815">
    <property type="entry name" value="DUF3336"/>
    <property type="match status" value="1"/>
</dbReference>
<dbReference type="Pfam" id="PF01734">
    <property type="entry name" value="Patatin"/>
    <property type="match status" value="1"/>
</dbReference>
<feature type="domain" description="PNPLA" evidence="9">
    <location>
        <begin position="355"/>
        <end position="546"/>
    </location>
</feature>
<protein>
    <recommendedName>
        <fullName evidence="7">Patatin-like phospholipase domain-containing protein</fullName>
        <ecNumber evidence="7">3.1.1.-</ecNumber>
    </recommendedName>
</protein>
<feature type="compositionally biased region" description="Basic and acidic residues" evidence="8">
    <location>
        <begin position="131"/>
        <end position="144"/>
    </location>
</feature>
<dbReference type="EC" id="3.1.1.-" evidence="7"/>
<keyword evidence="11" id="KW-1185">Reference proteome</keyword>
<dbReference type="Proteomes" id="UP000054481">
    <property type="component" value="Unassembled WGS sequence"/>
</dbReference>
<evidence type="ECO:0000259" key="9">
    <source>
        <dbReference type="PROSITE" id="PS51635"/>
    </source>
</evidence>
<keyword evidence="4 6" id="KW-0442">Lipid degradation</keyword>
<evidence type="ECO:0000256" key="8">
    <source>
        <dbReference type="SAM" id="MobiDB-lite"/>
    </source>
</evidence>
<sequence>MTSKKLVWGFPPEAFEPQLLPDVDRKFVLESELKAFEKALNAPDPLNTSLGPTASAKVSAPPPPPQTTKRFSLAVGSFRDDASAVAAAARAVVGDIQPLQTPAHIRPLQTPAPRRELPDAQNNRTPANSKTYRDSQPDGSKKGEGAPLAARTQDEIGDGFFIQIARWPLFFFAISCLALLAAAYFLVRSYIYTYEYFFKWRGEMRKLRRRMQRTSNYREWVAAAKELDGYLGGQSWREDNSFAYYNWKTVKRVWDQMRELRLQAEKEESRGPQIGGGAAGDLKSLLEACVKYNFVGVDNPRLYSHTYYGTKNLVQNYIDEAYLSKQLLLGSNRLPTHEKRALFKHCNANYGRTALCLSGGAACAYYHIGVAKALLDADLLPDVITGTSGGALIASLLGTRTDKELSKLLVPAISVRIRACQEPITVWGPRYWKTGARFDSIDWARRCSWFTRGSMTFREAYERTGRILNISCVPSEPHSPTMLCNYLTSPDCVIWSAVLASAAVPGVLNPVVLMTKLPDGSLTPWAFGHRWKDGSLRTDVPIKALNTLFNVNFTVVSQVNPHINFFFFSSRGSIGHPVTQRKGKGWRGGYLVSMLEHFLKLDMIKWLKFVRHAEVLPRPMGQDWSQLWLQGFGGTVTILPQAVPSDFVYILSDPDSLRLARMIHEGQQSTFPKMKFIANRLRIGRLIEHGRQRTRPWAPRGSIQSIMSEEDLTSLLGKETSAMPPTPQTPTSATAGTEEGDRDYDDMSPGTEVAPADDMSPGTAVAPADDFPEKGLFVDPWGHPLQGAQV</sequence>
<evidence type="ECO:0000256" key="2">
    <source>
        <dbReference type="ARBA" id="ARBA00006104"/>
    </source>
</evidence>
<comment type="caution">
    <text evidence="6">Lacks conserved residue(s) required for the propagation of feature annotation.</text>
</comment>
<dbReference type="InterPro" id="IPR002641">
    <property type="entry name" value="PNPLA_dom"/>
</dbReference>
<dbReference type="GO" id="GO:0016042">
    <property type="term" value="P:lipid catabolic process"/>
    <property type="evidence" value="ECO:0007669"/>
    <property type="project" value="UniProtKB-UniRule"/>
</dbReference>
<evidence type="ECO:0000256" key="4">
    <source>
        <dbReference type="ARBA" id="ARBA00022963"/>
    </source>
</evidence>
<dbReference type="InterPro" id="IPR016035">
    <property type="entry name" value="Acyl_Trfase/lysoPLipase"/>
</dbReference>
<comment type="function">
    <text evidence="7">Lipid hydrolase.</text>
</comment>
<gene>
    <name evidence="10" type="ORF">HIM_06374</name>
</gene>
<comment type="similarity">
    <text evidence="2 7">Belongs to the PLPL family.</text>
</comment>
<evidence type="ECO:0000256" key="6">
    <source>
        <dbReference type="PROSITE-ProRule" id="PRU01161"/>
    </source>
</evidence>
<feature type="transmembrane region" description="Helical" evidence="7">
    <location>
        <begin position="169"/>
        <end position="187"/>
    </location>
</feature>
<dbReference type="GO" id="GO:0004806">
    <property type="term" value="F:triacylglycerol lipase activity"/>
    <property type="evidence" value="ECO:0007669"/>
    <property type="project" value="InterPro"/>
</dbReference>